<dbReference type="GO" id="GO:0006355">
    <property type="term" value="P:regulation of DNA-templated transcription"/>
    <property type="evidence" value="ECO:0007669"/>
    <property type="project" value="InterPro"/>
</dbReference>
<comment type="caution">
    <text evidence="1">The sequence shown here is derived from an EMBL/GenBank/DDBJ whole genome shotgun (WGS) entry which is preliminary data.</text>
</comment>
<evidence type="ECO:0000313" key="1">
    <source>
        <dbReference type="EMBL" id="RRB04446.1"/>
    </source>
</evidence>
<keyword evidence="2" id="KW-1185">Reference proteome</keyword>
<dbReference type="RefSeq" id="WP_124875179.1">
    <property type="nucleotide sequence ID" value="NZ_RQJO01000008.1"/>
</dbReference>
<sequence>MTVLTVSIEENAFDDLEKKSKQLNLSSEKLIQKIIDDYLYLEKVNQIRQEMKGVAEEAGFQSEEDIFKEIS</sequence>
<dbReference type="AlphaFoldDB" id="A0A3P1BU91"/>
<accession>A0A3P1BU91</accession>
<dbReference type="Proteomes" id="UP000271925">
    <property type="component" value="Unassembled WGS sequence"/>
</dbReference>
<reference evidence="1 2" key="1">
    <citation type="submission" date="2018-11" db="EMBL/GenBank/DDBJ databases">
        <authorList>
            <person name="Zhou Z."/>
            <person name="Wang G."/>
        </authorList>
    </citation>
    <scope>NUCLEOTIDE SEQUENCE [LARGE SCALE GENOMIC DNA]</scope>
    <source>
        <strain evidence="1 2">KCTC52004</strain>
    </source>
</reference>
<evidence type="ECO:0000313" key="2">
    <source>
        <dbReference type="Proteomes" id="UP000271925"/>
    </source>
</evidence>
<proteinExistence type="predicted"/>
<organism evidence="1 2">
    <name type="scientific">Larkinella rosea</name>
    <dbReference type="NCBI Taxonomy" id="2025312"/>
    <lineage>
        <taxon>Bacteria</taxon>
        <taxon>Pseudomonadati</taxon>
        <taxon>Bacteroidota</taxon>
        <taxon>Cytophagia</taxon>
        <taxon>Cytophagales</taxon>
        <taxon>Spirosomataceae</taxon>
        <taxon>Larkinella</taxon>
    </lineage>
</organism>
<dbReference type="EMBL" id="RQJO01000008">
    <property type="protein sequence ID" value="RRB04446.1"/>
    <property type="molecule type" value="Genomic_DNA"/>
</dbReference>
<name>A0A3P1BU91_9BACT</name>
<protein>
    <submittedName>
        <fullName evidence="1">Antitoxin</fullName>
    </submittedName>
</protein>
<gene>
    <name evidence="1" type="ORF">EHT25_13190</name>
</gene>
<dbReference type="InterPro" id="IPR013321">
    <property type="entry name" value="Arc_rbn_hlx_hlx"/>
</dbReference>
<dbReference type="OrthoDB" id="964413at2"/>
<dbReference type="Gene3D" id="1.10.1220.10">
    <property type="entry name" value="Met repressor-like"/>
    <property type="match status" value="1"/>
</dbReference>